<organism evidence="1 2">
    <name type="scientific">Halocynthiibacter styelae</name>
    <dbReference type="NCBI Taxonomy" id="2761955"/>
    <lineage>
        <taxon>Bacteria</taxon>
        <taxon>Pseudomonadati</taxon>
        <taxon>Pseudomonadota</taxon>
        <taxon>Alphaproteobacteria</taxon>
        <taxon>Rhodobacterales</taxon>
        <taxon>Paracoccaceae</taxon>
        <taxon>Halocynthiibacter</taxon>
    </lineage>
</organism>
<dbReference type="RefSeq" id="WP_228849185.1">
    <property type="nucleotide sequence ID" value="NZ_JADCKQ010000009.1"/>
</dbReference>
<dbReference type="SUPFAM" id="SSF102588">
    <property type="entry name" value="LmbE-like"/>
    <property type="match status" value="1"/>
</dbReference>
<keyword evidence="2" id="KW-1185">Reference proteome</keyword>
<reference evidence="1" key="1">
    <citation type="submission" date="2020-10" db="EMBL/GenBank/DDBJ databases">
        <title>Paenihalocynthiibacter styelae gen. nov., sp. nov., isolated from stalked sea squirt Styela clava.</title>
        <authorList>
            <person name="Kim Y.-O."/>
            <person name="Yoon J.-H."/>
        </authorList>
    </citation>
    <scope>NUCLEOTIDE SEQUENCE</scope>
    <source>
        <strain evidence="1">MYP1-1</strain>
    </source>
</reference>
<accession>A0A8J7J6C8</accession>
<evidence type="ECO:0000313" key="1">
    <source>
        <dbReference type="EMBL" id="MBI1494415.1"/>
    </source>
</evidence>
<proteinExistence type="predicted"/>
<sequence>MSDAEISRLTLQQTNPRITALWQALQPLRTTLSFMNSGAHPDDETSAMLAALRFRDGVHISYVCANRGEGGQNNLGRESGAVLGALRTAEMERAAKHLDMRLYWLSESPDDTITDFGFSKSGEETLKKWGKARTLKRFVDVVRRERPDILCPTFLDVPGQHGHHRAMTRAAQDVMNLAADPDYPDSDLPIWQVKKLFLPAWGGGGSAYDDEVPPPTATHVIYARGTDPVTGFSWENIGQQSRAFHKSQGMGRWVSPKDERDWPLHLLDNRVADGPDLAAHIPATLCDLAALPGAEDIASLLQSAQTQCDASIAAWPDEQAITTTATQALSSIRQARQLCPDVLQNEVPHRLARLETALQRVIFLASDADVRGYCLGNTLHIENRASHLENLRAAALLSEGWQAQGDQIIPSAQAALHDGYRDHYDPALPPLPALEIQFDQSDQQICLRMPLENPPLSLPAQSLRLNADRNVINMQNGIAPLRITLADLTPENAQAEVQIPDGWGVEQTDQTILLTPPSDLQPGLHTLPVLLNGQAARSVENISYPHHDPTTLIREENIKIRVLDCKVPPVRVGYIGGGNDRTDHWLASMGAMVTPLTDEDLKSPETLAQFDTILIGIFALGFRAGLVDNLPALHNWVHAGGTMITLYHRPGDNWDPETSAPAHLEIGLPSLRWRVTDENATITHIAPNHPLLNTPNEITPDDWSGWHKERGLYFAKSWDAKYQPLLSLRDPGEHPHEGALLAAEIGKGRHIHCALILHHQMENLVPGAFRLMANLIAKR</sequence>
<dbReference type="SUPFAM" id="SSF52317">
    <property type="entry name" value="Class I glutamine amidotransferase-like"/>
    <property type="match status" value="1"/>
</dbReference>
<name>A0A8J7J6C8_9RHOB</name>
<protein>
    <submittedName>
        <fullName evidence="1">PIG-L family deacetylase</fullName>
    </submittedName>
</protein>
<comment type="caution">
    <text evidence="1">The sequence shown here is derived from an EMBL/GenBank/DDBJ whole genome shotgun (WGS) entry which is preliminary data.</text>
</comment>
<dbReference type="Pfam" id="PF02585">
    <property type="entry name" value="PIG-L"/>
    <property type="match status" value="1"/>
</dbReference>
<evidence type="ECO:0000313" key="2">
    <source>
        <dbReference type="Proteomes" id="UP000640583"/>
    </source>
</evidence>
<dbReference type="InterPro" id="IPR024078">
    <property type="entry name" value="LmbE-like_dom_sf"/>
</dbReference>
<dbReference type="InterPro" id="IPR003737">
    <property type="entry name" value="GlcNAc_PI_deacetylase-related"/>
</dbReference>
<dbReference type="EMBL" id="JADCKQ010000009">
    <property type="protein sequence ID" value="MBI1494415.1"/>
    <property type="molecule type" value="Genomic_DNA"/>
</dbReference>
<dbReference type="Proteomes" id="UP000640583">
    <property type="component" value="Unassembled WGS sequence"/>
</dbReference>
<dbReference type="Gene3D" id="3.40.50.10320">
    <property type="entry name" value="LmbE-like"/>
    <property type="match status" value="1"/>
</dbReference>
<dbReference type="AlphaFoldDB" id="A0A8J7J6C8"/>
<dbReference type="InterPro" id="IPR029062">
    <property type="entry name" value="Class_I_gatase-like"/>
</dbReference>
<gene>
    <name evidence="1" type="ORF">H1D41_12280</name>
</gene>